<dbReference type="Gene3D" id="3.30.300.20">
    <property type="match status" value="1"/>
</dbReference>
<proteinExistence type="predicted"/>
<dbReference type="RefSeq" id="WP_068007388.1">
    <property type="nucleotide sequence ID" value="NZ_QQBC01000006.1"/>
</dbReference>
<evidence type="ECO:0000256" key="1">
    <source>
        <dbReference type="SAM" id="MobiDB-lite"/>
    </source>
</evidence>
<protein>
    <submittedName>
        <fullName evidence="2">Organic hydroperoxide reductase OsmC/OhrA</fullName>
    </submittedName>
</protein>
<keyword evidence="3" id="KW-1185">Reference proteome</keyword>
<gene>
    <name evidence="2" type="ORF">DFR76_10643</name>
</gene>
<name>A0A370I360_9NOCA</name>
<dbReference type="EMBL" id="QQBC01000006">
    <property type="protein sequence ID" value="RDI65175.1"/>
    <property type="molecule type" value="Genomic_DNA"/>
</dbReference>
<dbReference type="STRING" id="1210086.GCA_001613105_07238"/>
<dbReference type="Proteomes" id="UP000254869">
    <property type="component" value="Unassembled WGS sequence"/>
</dbReference>
<dbReference type="Pfam" id="PF02566">
    <property type="entry name" value="OsmC"/>
    <property type="match status" value="1"/>
</dbReference>
<dbReference type="AlphaFoldDB" id="A0A370I360"/>
<dbReference type="SUPFAM" id="SSF82784">
    <property type="entry name" value="OsmC-like"/>
    <property type="match status" value="1"/>
</dbReference>
<dbReference type="InterPro" id="IPR015946">
    <property type="entry name" value="KH_dom-like_a/b"/>
</dbReference>
<dbReference type="PANTHER" id="PTHR42830">
    <property type="entry name" value="OSMOTICALLY INDUCIBLE FAMILY PROTEIN"/>
    <property type="match status" value="1"/>
</dbReference>
<sequence>MHSYEVKVQWSGATTGYRDYSRNHEVHAPDRPPLPASADPVIGRGDGDRWNPELLLVASLSECHMLWYLHLCVEAGIVVTDYRDTATGAMDNERFHRVLLRPRVTITDPTRATDARALHSEAHKRCFIANSMNFPVDHEPEIVARAD</sequence>
<accession>A0A370I360</accession>
<evidence type="ECO:0000313" key="3">
    <source>
        <dbReference type="Proteomes" id="UP000254869"/>
    </source>
</evidence>
<dbReference type="PANTHER" id="PTHR42830:SF2">
    <property type="entry name" value="OSMC_OHR FAMILY PROTEIN"/>
    <property type="match status" value="1"/>
</dbReference>
<evidence type="ECO:0000313" key="2">
    <source>
        <dbReference type="EMBL" id="RDI65175.1"/>
    </source>
</evidence>
<dbReference type="InterPro" id="IPR052707">
    <property type="entry name" value="OsmC_Ohr_Peroxiredoxin"/>
</dbReference>
<feature type="region of interest" description="Disordered" evidence="1">
    <location>
        <begin position="23"/>
        <end position="43"/>
    </location>
</feature>
<dbReference type="InterPro" id="IPR036102">
    <property type="entry name" value="OsmC/Ohrsf"/>
</dbReference>
<comment type="caution">
    <text evidence="2">The sequence shown here is derived from an EMBL/GenBank/DDBJ whole genome shotgun (WGS) entry which is preliminary data.</text>
</comment>
<reference evidence="2 3" key="1">
    <citation type="submission" date="2018-07" db="EMBL/GenBank/DDBJ databases">
        <title>Genomic Encyclopedia of Type Strains, Phase IV (KMG-IV): sequencing the most valuable type-strain genomes for metagenomic binning, comparative biology and taxonomic classification.</title>
        <authorList>
            <person name="Goeker M."/>
        </authorList>
    </citation>
    <scope>NUCLEOTIDE SEQUENCE [LARGE SCALE GENOMIC DNA]</scope>
    <source>
        <strain evidence="2 3">DSM 44290</strain>
    </source>
</reference>
<dbReference type="InterPro" id="IPR003718">
    <property type="entry name" value="OsmC/Ohr_fam"/>
</dbReference>
<organism evidence="2 3">
    <name type="scientific">Nocardia pseudobrasiliensis</name>
    <dbReference type="NCBI Taxonomy" id="45979"/>
    <lineage>
        <taxon>Bacteria</taxon>
        <taxon>Bacillati</taxon>
        <taxon>Actinomycetota</taxon>
        <taxon>Actinomycetes</taxon>
        <taxon>Mycobacteriales</taxon>
        <taxon>Nocardiaceae</taxon>
        <taxon>Nocardia</taxon>
    </lineage>
</organism>